<name>A0A9X0D4J2_9CNID</name>
<dbReference type="EMBL" id="MU825877">
    <property type="protein sequence ID" value="KAJ7386261.1"/>
    <property type="molecule type" value="Genomic_DNA"/>
</dbReference>
<protein>
    <submittedName>
        <fullName evidence="1">Uncharacterized protein</fullName>
    </submittedName>
</protein>
<comment type="caution">
    <text evidence="1">The sequence shown here is derived from an EMBL/GenBank/DDBJ whole genome shotgun (WGS) entry which is preliminary data.</text>
</comment>
<evidence type="ECO:0000313" key="2">
    <source>
        <dbReference type="Proteomes" id="UP001163046"/>
    </source>
</evidence>
<dbReference type="Proteomes" id="UP001163046">
    <property type="component" value="Unassembled WGS sequence"/>
</dbReference>
<sequence>MKTKFAVSDFKLCYQGGRIPHTMGIVKFFYKLLARGMCKNFKLRRSDKKSFCFFRFRSRNSFKRFLPGRRFFTRADKHLRSDQEICIPTAREALKPIYVTEITKNFPSEILMPFVSARHELGEMNMLLGNGYQDKCFLSDSRFSVGSEENSIAEIFAWVYSMDMAEENIPDELSTASVCEN</sequence>
<organism evidence="1 2">
    <name type="scientific">Desmophyllum pertusum</name>
    <dbReference type="NCBI Taxonomy" id="174260"/>
    <lineage>
        <taxon>Eukaryota</taxon>
        <taxon>Metazoa</taxon>
        <taxon>Cnidaria</taxon>
        <taxon>Anthozoa</taxon>
        <taxon>Hexacorallia</taxon>
        <taxon>Scleractinia</taxon>
        <taxon>Caryophylliina</taxon>
        <taxon>Caryophylliidae</taxon>
        <taxon>Desmophyllum</taxon>
    </lineage>
</organism>
<dbReference type="OrthoDB" id="5953766at2759"/>
<proteinExistence type="predicted"/>
<keyword evidence="2" id="KW-1185">Reference proteome</keyword>
<gene>
    <name evidence="1" type="ORF">OS493_010665</name>
</gene>
<accession>A0A9X0D4J2</accession>
<evidence type="ECO:0000313" key="1">
    <source>
        <dbReference type="EMBL" id="KAJ7386261.1"/>
    </source>
</evidence>
<dbReference type="AlphaFoldDB" id="A0A9X0D4J2"/>
<reference evidence="1" key="1">
    <citation type="submission" date="2023-01" db="EMBL/GenBank/DDBJ databases">
        <title>Genome assembly of the deep-sea coral Lophelia pertusa.</title>
        <authorList>
            <person name="Herrera S."/>
            <person name="Cordes E."/>
        </authorList>
    </citation>
    <scope>NUCLEOTIDE SEQUENCE</scope>
    <source>
        <strain evidence="1">USNM1676648</strain>
        <tissue evidence="1">Polyp</tissue>
    </source>
</reference>